<dbReference type="PANTHER" id="PTHR24351">
    <property type="entry name" value="RIBOSOMAL PROTEIN S6 KINASE"/>
    <property type="match status" value="1"/>
</dbReference>
<dbReference type="SUPFAM" id="SSF81606">
    <property type="entry name" value="PP2C-like"/>
    <property type="match status" value="1"/>
</dbReference>
<dbReference type="RefSeq" id="WP_188981237.1">
    <property type="nucleotide sequence ID" value="NZ_BMPO01000001.1"/>
</dbReference>
<dbReference type="SMART" id="SM00220">
    <property type="entry name" value="S_TKc"/>
    <property type="match status" value="1"/>
</dbReference>
<dbReference type="InterPro" id="IPR036457">
    <property type="entry name" value="PPM-type-like_dom_sf"/>
</dbReference>
<dbReference type="CDD" id="cd14014">
    <property type="entry name" value="STKc_PknB_like"/>
    <property type="match status" value="1"/>
</dbReference>
<dbReference type="InterPro" id="IPR008266">
    <property type="entry name" value="Tyr_kinase_AS"/>
</dbReference>
<dbReference type="Gene3D" id="3.60.40.10">
    <property type="entry name" value="PPM-type phosphatase domain"/>
    <property type="match status" value="1"/>
</dbReference>
<dbReference type="Pfam" id="PF00069">
    <property type="entry name" value="Pkinase"/>
    <property type="match status" value="1"/>
</dbReference>
<dbReference type="EMBL" id="BMPO01000001">
    <property type="protein sequence ID" value="GGJ79364.1"/>
    <property type="molecule type" value="Genomic_DNA"/>
</dbReference>
<keyword evidence="2" id="KW-0808">Transferase</keyword>
<dbReference type="InterPro" id="IPR001932">
    <property type="entry name" value="PPM-type_phosphatase-like_dom"/>
</dbReference>
<keyword evidence="3" id="KW-0547">Nucleotide-binding</keyword>
<evidence type="ECO:0000256" key="4">
    <source>
        <dbReference type="ARBA" id="ARBA00022777"/>
    </source>
</evidence>
<accession>A0A917PHP0</accession>
<dbReference type="PROSITE" id="PS00109">
    <property type="entry name" value="PROTEIN_KINASE_TYR"/>
    <property type="match status" value="1"/>
</dbReference>
<dbReference type="SMART" id="SM00332">
    <property type="entry name" value="PP2Cc"/>
    <property type="match status" value="1"/>
</dbReference>
<dbReference type="SUPFAM" id="SSF56112">
    <property type="entry name" value="Protein kinase-like (PK-like)"/>
    <property type="match status" value="1"/>
</dbReference>
<evidence type="ECO:0000256" key="3">
    <source>
        <dbReference type="ARBA" id="ARBA00022741"/>
    </source>
</evidence>
<dbReference type="PROSITE" id="PS51746">
    <property type="entry name" value="PPM_2"/>
    <property type="match status" value="1"/>
</dbReference>
<dbReference type="GO" id="GO:0005524">
    <property type="term" value="F:ATP binding"/>
    <property type="evidence" value="ECO:0007669"/>
    <property type="project" value="UniProtKB-KW"/>
</dbReference>
<keyword evidence="6" id="KW-0472">Membrane</keyword>
<evidence type="ECO:0000256" key="5">
    <source>
        <dbReference type="ARBA" id="ARBA00022840"/>
    </source>
</evidence>
<comment type="caution">
    <text evidence="9">The sequence shown here is derived from an EMBL/GenBank/DDBJ whole genome shotgun (WGS) entry which is preliminary data.</text>
</comment>
<keyword evidence="4 9" id="KW-0418">Kinase</keyword>
<dbReference type="Proteomes" id="UP000635983">
    <property type="component" value="Unassembled WGS sequence"/>
</dbReference>
<evidence type="ECO:0000313" key="9">
    <source>
        <dbReference type="EMBL" id="GGJ79364.1"/>
    </source>
</evidence>
<keyword evidence="5" id="KW-0067">ATP-binding</keyword>
<keyword evidence="10" id="KW-1185">Reference proteome</keyword>
<gene>
    <name evidence="9" type="ORF">GCM10009304_01540</name>
</gene>
<feature type="transmembrane region" description="Helical" evidence="6">
    <location>
        <begin position="552"/>
        <end position="570"/>
    </location>
</feature>
<protein>
    <submittedName>
        <fullName evidence="9">Protein kinase</fullName>
    </submittedName>
</protein>
<evidence type="ECO:0000256" key="1">
    <source>
        <dbReference type="ARBA" id="ARBA00022527"/>
    </source>
</evidence>
<feature type="domain" description="Protein kinase" evidence="7">
    <location>
        <begin position="271"/>
        <end position="545"/>
    </location>
</feature>
<dbReference type="GO" id="GO:0004674">
    <property type="term" value="F:protein serine/threonine kinase activity"/>
    <property type="evidence" value="ECO:0007669"/>
    <property type="project" value="UniProtKB-KW"/>
</dbReference>
<keyword evidence="6" id="KW-1133">Transmembrane helix</keyword>
<keyword evidence="1" id="KW-0723">Serine/threonine-protein kinase</keyword>
<dbReference type="InterPro" id="IPR011009">
    <property type="entry name" value="Kinase-like_dom_sf"/>
</dbReference>
<dbReference type="Pfam" id="PF13672">
    <property type="entry name" value="PP2C_2"/>
    <property type="match status" value="1"/>
</dbReference>
<evidence type="ECO:0000313" key="10">
    <source>
        <dbReference type="Proteomes" id="UP000635983"/>
    </source>
</evidence>
<name>A0A917PHP0_9PSED</name>
<feature type="domain" description="PPM-type phosphatase" evidence="8">
    <location>
        <begin position="8"/>
        <end position="238"/>
    </location>
</feature>
<organism evidence="9 10">
    <name type="scientific">Pseudomonas matsuisoli</name>
    <dbReference type="NCBI Taxonomy" id="1515666"/>
    <lineage>
        <taxon>Bacteria</taxon>
        <taxon>Pseudomonadati</taxon>
        <taxon>Pseudomonadota</taxon>
        <taxon>Gammaproteobacteria</taxon>
        <taxon>Pseudomonadales</taxon>
        <taxon>Pseudomonadaceae</taxon>
        <taxon>Pseudomonas</taxon>
    </lineage>
</organism>
<dbReference type="CDD" id="cd00143">
    <property type="entry name" value="PP2Cc"/>
    <property type="match status" value="1"/>
</dbReference>
<dbReference type="InterPro" id="IPR000719">
    <property type="entry name" value="Prot_kinase_dom"/>
</dbReference>
<dbReference type="AlphaFoldDB" id="A0A917PHP0"/>
<keyword evidence="6" id="KW-0812">Transmembrane</keyword>
<evidence type="ECO:0000256" key="2">
    <source>
        <dbReference type="ARBA" id="ARBA00022679"/>
    </source>
</evidence>
<evidence type="ECO:0000259" key="8">
    <source>
        <dbReference type="PROSITE" id="PS51746"/>
    </source>
</evidence>
<reference evidence="9" key="1">
    <citation type="journal article" date="2014" name="Int. J. Syst. Evol. Microbiol.">
        <title>Complete genome sequence of Corynebacterium casei LMG S-19264T (=DSM 44701T), isolated from a smear-ripened cheese.</title>
        <authorList>
            <consortium name="US DOE Joint Genome Institute (JGI-PGF)"/>
            <person name="Walter F."/>
            <person name="Albersmeier A."/>
            <person name="Kalinowski J."/>
            <person name="Ruckert C."/>
        </authorList>
    </citation>
    <scope>NUCLEOTIDE SEQUENCE</scope>
    <source>
        <strain evidence="9">JCM 30078</strain>
    </source>
</reference>
<proteinExistence type="predicted"/>
<dbReference type="Gene3D" id="1.10.510.10">
    <property type="entry name" value="Transferase(Phosphotransferase) domain 1"/>
    <property type="match status" value="1"/>
</dbReference>
<reference evidence="9" key="2">
    <citation type="submission" date="2020-09" db="EMBL/GenBank/DDBJ databases">
        <authorList>
            <person name="Sun Q."/>
            <person name="Ohkuma M."/>
        </authorList>
    </citation>
    <scope>NUCLEOTIDE SEQUENCE</scope>
    <source>
        <strain evidence="9">JCM 30078</strain>
    </source>
</reference>
<sequence length="571" mass="63492">MTGQLTVSVGQHSDRGRKATNQDFHGVLIPPEPQLTTKGIAAALADGISSSDVSQIASQAAVGAFLDDYFATPETWSVKKSGQRVLAATNSWLHAQTRQSQYRYDADRGYVCTFSALVVRSTTVHLFHAGDARIYRMRDGDLEQLTNDHRLWVSQDKSYLSRAMGITATLEIDYHAFPAQAGDLYLITTDGIHEYVAAKRLRELLAVDEDLDALARSLTSLAYAAGSDDNLTAMIVRIDSLPNRQAHEARQQTVGLPIPPVLEARAELDGYRIIRTLHASARSHVYLASDSESTELVVLKVPSIDLAHSGEHLERFGLEEWIARRIDSPYVLKAAEQGRTRRYLYGVFEYVEGQTLAQWMIDHPKPPMEKVRDIIEQIVRGLRAFHRLEMLHQDLRPANILIDASGTVKLIDFGTAHVPGVTQNSAVSALPPGAAQYAAPEYFLGEPASERSDQFSLAVITYQMLTGRLPYGVQVTQCRTAAARRRLRYLPLGAGNGDIPEWIDDVLRKALHPLASQRFEALSEFTFELRNPRPAGLQRVSRPLIERDPVRFWQGVSLLLTVALLASLLLR</sequence>
<evidence type="ECO:0000256" key="6">
    <source>
        <dbReference type="SAM" id="Phobius"/>
    </source>
</evidence>
<dbReference type="SMART" id="SM00331">
    <property type="entry name" value="PP2C_SIG"/>
    <property type="match status" value="1"/>
</dbReference>
<dbReference type="PROSITE" id="PS50011">
    <property type="entry name" value="PROTEIN_KINASE_DOM"/>
    <property type="match status" value="1"/>
</dbReference>
<evidence type="ECO:0000259" key="7">
    <source>
        <dbReference type="PROSITE" id="PS50011"/>
    </source>
</evidence>